<evidence type="ECO:0000313" key="11">
    <source>
        <dbReference type="Proteomes" id="UP000623129"/>
    </source>
</evidence>
<keyword evidence="4 7" id="KW-0547">Nucleotide-binding</keyword>
<comment type="caution">
    <text evidence="10">The sequence shown here is derived from an EMBL/GenBank/DDBJ whole genome shotgun (WGS) entry which is preliminary data.</text>
</comment>
<dbReference type="GO" id="GO:0005524">
    <property type="term" value="F:ATP binding"/>
    <property type="evidence" value="ECO:0007669"/>
    <property type="project" value="UniProtKB-UniRule"/>
</dbReference>
<feature type="binding site" evidence="7">
    <location>
        <position position="38"/>
    </location>
    <ligand>
        <name>ATP</name>
        <dbReference type="ChEBI" id="CHEBI:30616"/>
    </ligand>
</feature>
<evidence type="ECO:0000259" key="9">
    <source>
        <dbReference type="PROSITE" id="PS50011"/>
    </source>
</evidence>
<evidence type="ECO:0000256" key="4">
    <source>
        <dbReference type="ARBA" id="ARBA00022741"/>
    </source>
</evidence>
<evidence type="ECO:0000256" key="6">
    <source>
        <dbReference type="ARBA" id="ARBA00022840"/>
    </source>
</evidence>
<keyword evidence="5 10" id="KW-0418">Kinase</keyword>
<evidence type="ECO:0000256" key="1">
    <source>
        <dbReference type="ARBA" id="ARBA00022527"/>
    </source>
</evidence>
<keyword evidence="6 7" id="KW-0067">ATP-binding</keyword>
<dbReference type="InterPro" id="IPR050205">
    <property type="entry name" value="CDPK_Ser/Thr_kinases"/>
</dbReference>
<feature type="domain" description="Protein kinase" evidence="9">
    <location>
        <begin position="9"/>
        <end position="273"/>
    </location>
</feature>
<evidence type="ECO:0000256" key="8">
    <source>
        <dbReference type="RuleBase" id="RU000304"/>
    </source>
</evidence>
<reference evidence="10" key="1">
    <citation type="submission" date="2020-01" db="EMBL/GenBank/DDBJ databases">
        <title>Genome sequence of Kobresia littledalei, the first chromosome-level genome in the family Cyperaceae.</title>
        <authorList>
            <person name="Qu G."/>
        </authorList>
    </citation>
    <scope>NUCLEOTIDE SEQUENCE</scope>
    <source>
        <strain evidence="10">C.B.Clarke</strain>
        <tissue evidence="10">Leaf</tissue>
    </source>
</reference>
<dbReference type="Gene3D" id="1.10.510.10">
    <property type="entry name" value="Transferase(Phosphotransferase) domain 1"/>
    <property type="match status" value="1"/>
</dbReference>
<accession>A0A833QXU0</accession>
<keyword evidence="11" id="KW-1185">Reference proteome</keyword>
<dbReference type="Pfam" id="PF00069">
    <property type="entry name" value="Pkinase"/>
    <property type="match status" value="1"/>
</dbReference>
<dbReference type="InterPro" id="IPR008271">
    <property type="entry name" value="Ser/Thr_kinase_AS"/>
</dbReference>
<keyword evidence="10" id="KW-0670">Pyruvate</keyword>
<sequence>MVEELHQEYLIGEEIGRGRFGVVYRCSALSTGKMLAVKSIDKSQLSDAIDREGVELEATLARLASIDNPGVVPVHAVYENSESIHLVMELCDGPDLLEWLRIRPEPQVSEHEAAVIMTQLMQTLETCHKRGIAHRDVKPDNILFDRDGRVRLSDFGSAAWFGTQNVMERRMSGIVGTPCYVAPEVLRGGEYDEKIDVWSAGVVMYIMLSGGAVPFGGDTTADVFGAVLRGNLRFPLRIFEGVSASAKDLMRRMICRDASRRFTAVQVLRHPWIVTGGTVVDTI</sequence>
<dbReference type="PANTHER" id="PTHR24349">
    <property type="entry name" value="SERINE/THREONINE-PROTEIN KINASE"/>
    <property type="match status" value="1"/>
</dbReference>
<dbReference type="InterPro" id="IPR017441">
    <property type="entry name" value="Protein_kinase_ATP_BS"/>
</dbReference>
<evidence type="ECO:0000256" key="3">
    <source>
        <dbReference type="ARBA" id="ARBA00022737"/>
    </source>
</evidence>
<dbReference type="SMART" id="SM00220">
    <property type="entry name" value="S_TKc"/>
    <property type="match status" value="1"/>
</dbReference>
<gene>
    <name evidence="10" type="ORF">FCM35_KLT06628</name>
</gene>
<dbReference type="PIRSF" id="PIRSF000654">
    <property type="entry name" value="Integrin-linked_kinase"/>
    <property type="match status" value="1"/>
</dbReference>
<dbReference type="OrthoDB" id="40902at2759"/>
<evidence type="ECO:0000256" key="5">
    <source>
        <dbReference type="ARBA" id="ARBA00022777"/>
    </source>
</evidence>
<dbReference type="PROSITE" id="PS50011">
    <property type="entry name" value="PROTEIN_KINASE_DOM"/>
    <property type="match status" value="1"/>
</dbReference>
<evidence type="ECO:0000256" key="2">
    <source>
        <dbReference type="ARBA" id="ARBA00022679"/>
    </source>
</evidence>
<dbReference type="GO" id="GO:0004674">
    <property type="term" value="F:protein serine/threonine kinase activity"/>
    <property type="evidence" value="ECO:0007669"/>
    <property type="project" value="UniProtKB-KW"/>
</dbReference>
<dbReference type="SUPFAM" id="SSF56112">
    <property type="entry name" value="Protein kinase-like (PK-like)"/>
    <property type="match status" value="1"/>
</dbReference>
<dbReference type="PROSITE" id="PS00107">
    <property type="entry name" value="PROTEIN_KINASE_ATP"/>
    <property type="match status" value="1"/>
</dbReference>
<keyword evidence="1 8" id="KW-0723">Serine/threonine-protein kinase</keyword>
<keyword evidence="2" id="KW-0808">Transferase</keyword>
<dbReference type="InterPro" id="IPR011009">
    <property type="entry name" value="Kinase-like_dom_sf"/>
</dbReference>
<dbReference type="PROSITE" id="PS00108">
    <property type="entry name" value="PROTEIN_KINASE_ST"/>
    <property type="match status" value="1"/>
</dbReference>
<dbReference type="CDD" id="cd05117">
    <property type="entry name" value="STKc_CAMK"/>
    <property type="match status" value="1"/>
</dbReference>
<name>A0A833QXU0_9POAL</name>
<protein>
    <submittedName>
        <fullName evidence="10">Phosphoenolpyruvate carboxylase kinase</fullName>
    </submittedName>
</protein>
<comment type="similarity">
    <text evidence="8">Belongs to the protein kinase superfamily.</text>
</comment>
<evidence type="ECO:0000256" key="7">
    <source>
        <dbReference type="PROSITE-ProRule" id="PRU10141"/>
    </source>
</evidence>
<keyword evidence="3" id="KW-0677">Repeat</keyword>
<proteinExistence type="inferred from homology"/>
<dbReference type="InterPro" id="IPR000719">
    <property type="entry name" value="Prot_kinase_dom"/>
</dbReference>
<dbReference type="EMBL" id="SWLB01000016">
    <property type="protein sequence ID" value="KAF3328022.1"/>
    <property type="molecule type" value="Genomic_DNA"/>
</dbReference>
<dbReference type="Proteomes" id="UP000623129">
    <property type="component" value="Unassembled WGS sequence"/>
</dbReference>
<dbReference type="AlphaFoldDB" id="A0A833QXU0"/>
<evidence type="ECO:0000313" key="10">
    <source>
        <dbReference type="EMBL" id="KAF3328022.1"/>
    </source>
</evidence>
<organism evidence="10 11">
    <name type="scientific">Carex littledalei</name>
    <dbReference type="NCBI Taxonomy" id="544730"/>
    <lineage>
        <taxon>Eukaryota</taxon>
        <taxon>Viridiplantae</taxon>
        <taxon>Streptophyta</taxon>
        <taxon>Embryophyta</taxon>
        <taxon>Tracheophyta</taxon>
        <taxon>Spermatophyta</taxon>
        <taxon>Magnoliopsida</taxon>
        <taxon>Liliopsida</taxon>
        <taxon>Poales</taxon>
        <taxon>Cyperaceae</taxon>
        <taxon>Cyperoideae</taxon>
        <taxon>Cariceae</taxon>
        <taxon>Carex</taxon>
        <taxon>Carex subgen. Euthyceras</taxon>
    </lineage>
</organism>
<dbReference type="FunFam" id="1.10.510.10:FF:000600">
    <property type="entry name" value="Phosphoenolpyruvate carboxylase kinase 2"/>
    <property type="match status" value="1"/>
</dbReference>